<comment type="similarity">
    <text evidence="2">Belongs to the carbohydrate kinase PfkB family.</text>
</comment>
<evidence type="ECO:0000259" key="11">
    <source>
        <dbReference type="Pfam" id="PF00294"/>
    </source>
</evidence>
<protein>
    <recommendedName>
        <fullName evidence="9">fructokinase</fullName>
        <ecNumber evidence="9">2.7.1.4</ecNumber>
    </recommendedName>
</protein>
<dbReference type="PROSITE" id="PS00584">
    <property type="entry name" value="PFKB_KINASES_2"/>
    <property type="match status" value="1"/>
</dbReference>
<dbReference type="GO" id="GO:0006000">
    <property type="term" value="P:fructose metabolic process"/>
    <property type="evidence" value="ECO:0007669"/>
    <property type="project" value="TreeGrafter"/>
</dbReference>
<dbReference type="EMBL" id="JAYWIO010000006">
    <property type="protein sequence ID" value="KAK7256667.1"/>
    <property type="molecule type" value="Genomic_DNA"/>
</dbReference>
<evidence type="ECO:0000256" key="2">
    <source>
        <dbReference type="ARBA" id="ARBA00010688"/>
    </source>
</evidence>
<dbReference type="PANTHER" id="PTHR43085">
    <property type="entry name" value="HEXOKINASE FAMILY MEMBER"/>
    <property type="match status" value="1"/>
</dbReference>
<evidence type="ECO:0000313" key="12">
    <source>
        <dbReference type="EMBL" id="KAK7256667.1"/>
    </source>
</evidence>
<keyword evidence="13" id="KW-1185">Reference proteome</keyword>
<evidence type="ECO:0000256" key="7">
    <source>
        <dbReference type="ARBA" id="ARBA00023277"/>
    </source>
</evidence>
<reference evidence="12 13" key="1">
    <citation type="submission" date="2024-01" db="EMBL/GenBank/DDBJ databases">
        <title>The genomes of 5 underutilized Papilionoideae crops provide insights into root nodulation and disease resistanc.</title>
        <authorList>
            <person name="Yuan L."/>
        </authorList>
    </citation>
    <scope>NUCLEOTIDE SEQUENCE [LARGE SCALE GENOMIC DNA]</scope>
    <source>
        <strain evidence="12">ZHUSHIDOU_FW_LH</strain>
        <tissue evidence="12">Leaf</tissue>
    </source>
</reference>
<dbReference type="Gene3D" id="3.40.1190.20">
    <property type="match status" value="1"/>
</dbReference>
<dbReference type="SUPFAM" id="SSF53613">
    <property type="entry name" value="Ribokinase-like"/>
    <property type="match status" value="1"/>
</dbReference>
<dbReference type="InterPro" id="IPR029056">
    <property type="entry name" value="Ribokinase-like"/>
</dbReference>
<comment type="pathway">
    <text evidence="1">Glycan biosynthesis; starch biosynthesis.</text>
</comment>
<gene>
    <name evidence="12" type="ORF">RIF29_30122</name>
</gene>
<feature type="domain" description="Carbohydrate kinase PfkB" evidence="11">
    <location>
        <begin position="44"/>
        <end position="351"/>
    </location>
</feature>
<dbReference type="Pfam" id="PF00294">
    <property type="entry name" value="PfkB"/>
    <property type="match status" value="1"/>
</dbReference>
<dbReference type="AlphaFoldDB" id="A0AAN9EFS0"/>
<keyword evidence="6" id="KW-0067">ATP-binding</keyword>
<comment type="function">
    <text evidence="8">May play an important role in maintaining the flux of carbon towards starch formation.</text>
</comment>
<dbReference type="GO" id="GO:0008865">
    <property type="term" value="F:fructokinase activity"/>
    <property type="evidence" value="ECO:0007669"/>
    <property type="project" value="UniProtKB-EC"/>
</dbReference>
<dbReference type="GO" id="GO:0005524">
    <property type="term" value="F:ATP binding"/>
    <property type="evidence" value="ECO:0007669"/>
    <property type="project" value="UniProtKB-KW"/>
</dbReference>
<keyword evidence="7" id="KW-0119">Carbohydrate metabolism</keyword>
<evidence type="ECO:0000256" key="8">
    <source>
        <dbReference type="ARBA" id="ARBA00037195"/>
    </source>
</evidence>
<name>A0AAN9EFS0_CROPI</name>
<dbReference type="Proteomes" id="UP001372338">
    <property type="component" value="Unassembled WGS sequence"/>
</dbReference>
<evidence type="ECO:0000256" key="6">
    <source>
        <dbReference type="ARBA" id="ARBA00022840"/>
    </source>
</evidence>
<dbReference type="InterPro" id="IPR050306">
    <property type="entry name" value="PfkB_Carbo_kinase"/>
</dbReference>
<evidence type="ECO:0000256" key="10">
    <source>
        <dbReference type="ARBA" id="ARBA00048451"/>
    </source>
</evidence>
<evidence type="ECO:0000256" key="1">
    <source>
        <dbReference type="ARBA" id="ARBA00004727"/>
    </source>
</evidence>
<comment type="caution">
    <text evidence="12">The sequence shown here is derived from an EMBL/GenBank/DDBJ whole genome shotgun (WGS) entry which is preliminary data.</text>
</comment>
<keyword evidence="3" id="KW-0808">Transferase</keyword>
<organism evidence="12 13">
    <name type="scientific">Crotalaria pallida</name>
    <name type="common">Smooth rattlebox</name>
    <name type="synonym">Crotalaria striata</name>
    <dbReference type="NCBI Taxonomy" id="3830"/>
    <lineage>
        <taxon>Eukaryota</taxon>
        <taxon>Viridiplantae</taxon>
        <taxon>Streptophyta</taxon>
        <taxon>Embryophyta</taxon>
        <taxon>Tracheophyta</taxon>
        <taxon>Spermatophyta</taxon>
        <taxon>Magnoliopsida</taxon>
        <taxon>eudicotyledons</taxon>
        <taxon>Gunneridae</taxon>
        <taxon>Pentapetalae</taxon>
        <taxon>rosids</taxon>
        <taxon>fabids</taxon>
        <taxon>Fabales</taxon>
        <taxon>Fabaceae</taxon>
        <taxon>Papilionoideae</taxon>
        <taxon>50 kb inversion clade</taxon>
        <taxon>genistoids sensu lato</taxon>
        <taxon>core genistoids</taxon>
        <taxon>Crotalarieae</taxon>
        <taxon>Crotalaria</taxon>
    </lineage>
</organism>
<comment type="catalytic activity">
    <reaction evidence="10">
        <text>D-fructose + ATP = D-fructose 6-phosphate + ADP + H(+)</text>
        <dbReference type="Rhea" id="RHEA:16125"/>
        <dbReference type="ChEBI" id="CHEBI:15378"/>
        <dbReference type="ChEBI" id="CHEBI:30616"/>
        <dbReference type="ChEBI" id="CHEBI:37721"/>
        <dbReference type="ChEBI" id="CHEBI:61527"/>
        <dbReference type="ChEBI" id="CHEBI:456216"/>
        <dbReference type="EC" id="2.7.1.4"/>
    </reaction>
</comment>
<keyword evidence="5" id="KW-0418">Kinase</keyword>
<proteinExistence type="inferred from homology"/>
<dbReference type="PANTHER" id="PTHR43085:SF60">
    <property type="entry name" value="PFKB FAMILY CARBOHYDRATE KINASE"/>
    <property type="match status" value="1"/>
</dbReference>
<evidence type="ECO:0000256" key="9">
    <source>
        <dbReference type="ARBA" id="ARBA00038887"/>
    </source>
</evidence>
<dbReference type="FunFam" id="3.40.1190.20:FF:000005">
    <property type="entry name" value="Probable fructokinase-2"/>
    <property type="match status" value="1"/>
</dbReference>
<evidence type="ECO:0000313" key="13">
    <source>
        <dbReference type="Proteomes" id="UP001372338"/>
    </source>
</evidence>
<dbReference type="InterPro" id="IPR011611">
    <property type="entry name" value="PfkB_dom"/>
</dbReference>
<dbReference type="CDD" id="cd01167">
    <property type="entry name" value="bac_FRK"/>
    <property type="match status" value="1"/>
</dbReference>
<dbReference type="GO" id="GO:0005829">
    <property type="term" value="C:cytosol"/>
    <property type="evidence" value="ECO:0007669"/>
    <property type="project" value="TreeGrafter"/>
</dbReference>
<evidence type="ECO:0000256" key="5">
    <source>
        <dbReference type="ARBA" id="ARBA00022777"/>
    </source>
</evidence>
<accession>A0AAN9EFS0</accession>
<keyword evidence="4" id="KW-0547">Nucleotide-binding</keyword>
<dbReference type="EC" id="2.7.1.4" evidence="9"/>
<dbReference type="InterPro" id="IPR002173">
    <property type="entry name" value="Carboh/pur_kinase_PfkB_CS"/>
</dbReference>
<evidence type="ECO:0000256" key="3">
    <source>
        <dbReference type="ARBA" id="ARBA00022679"/>
    </source>
</evidence>
<evidence type="ECO:0000256" key="4">
    <source>
        <dbReference type="ARBA" id="ARBA00022741"/>
    </source>
</evidence>
<sequence length="363" mass="39835">MTGCCFPVTIDRSRSRRGSFRLVRNSSFESLNRGARRDSKRGPLVVCFGEMMINLIPTVEEVSLVDAAAYKKSPSGATANVAVGISRLGCSAAFIGKVGKDEFGYLLSDILKQNGVDNSGLLFEEDARTGLAFYQLKSDGEPEFMFYRNPSADMLLRPAEIDVKLIKKAEVFHYGSVSLIKEPCRSAHLAAMNVAKMSGSILSYSPSVALPLWPSAESARENIMGIWNYADIIKVSVDEIRFLTQGDDPYDDKMIMKNLYHCNLKLLLVTEGAHGCRYYTKDFKGKVSGFEVEVVDTTGAGDSFTSGFLSIMATHKQIYKDERRLREALDFANACGAVSVTGRGAIPSLPSKDAVLRVLFSYG</sequence>